<feature type="domain" description="HTH cro/C1-type" evidence="7">
    <location>
        <begin position="15"/>
        <end position="69"/>
    </location>
</feature>
<organism evidence="8 9">
    <name type="scientific">Eubacterium ventriosum</name>
    <dbReference type="NCBI Taxonomy" id="39496"/>
    <lineage>
        <taxon>Bacteria</taxon>
        <taxon>Bacillati</taxon>
        <taxon>Bacillota</taxon>
        <taxon>Clostridia</taxon>
        <taxon>Eubacteriales</taxon>
        <taxon>Eubacteriaceae</taxon>
        <taxon>Eubacterium</taxon>
    </lineage>
</organism>
<dbReference type="PANTHER" id="PTHR46683:SF1">
    <property type="entry name" value="OROTATE PHOSPHORIBOSYLTRANSFERASE 1-RELATED"/>
    <property type="match status" value="1"/>
</dbReference>
<evidence type="ECO:0000313" key="9">
    <source>
        <dbReference type="Proteomes" id="UP000284598"/>
    </source>
</evidence>
<dbReference type="EC" id="2.4.2.10" evidence="2 6"/>
<comment type="caution">
    <text evidence="6">Lacks conserved residue(s) required for the propagation of feature annotation.</text>
</comment>
<dbReference type="InterPro" id="IPR000836">
    <property type="entry name" value="PRTase_dom"/>
</dbReference>
<evidence type="ECO:0000313" key="8">
    <source>
        <dbReference type="EMBL" id="RHA52081.1"/>
    </source>
</evidence>
<evidence type="ECO:0000259" key="7">
    <source>
        <dbReference type="PROSITE" id="PS50943"/>
    </source>
</evidence>
<comment type="caution">
    <text evidence="8">The sequence shown here is derived from an EMBL/GenBank/DDBJ whole genome shotgun (WGS) entry which is preliminary data.</text>
</comment>
<evidence type="ECO:0000256" key="3">
    <source>
        <dbReference type="ARBA" id="ARBA00022676"/>
    </source>
</evidence>
<dbReference type="InterPro" id="IPR001387">
    <property type="entry name" value="Cro/C1-type_HTH"/>
</dbReference>
<evidence type="ECO:0000256" key="2">
    <source>
        <dbReference type="ARBA" id="ARBA00011971"/>
    </source>
</evidence>
<evidence type="ECO:0000256" key="4">
    <source>
        <dbReference type="ARBA" id="ARBA00022679"/>
    </source>
</evidence>
<dbReference type="GO" id="GO:0006207">
    <property type="term" value="P:'de novo' pyrimidine nucleobase biosynthetic process"/>
    <property type="evidence" value="ECO:0007669"/>
    <property type="project" value="TreeGrafter"/>
</dbReference>
<dbReference type="Pfam" id="PF00156">
    <property type="entry name" value="Pribosyltran"/>
    <property type="match status" value="1"/>
</dbReference>
<feature type="binding site" evidence="6">
    <location>
        <position position="203"/>
    </location>
    <ligand>
        <name>orotate</name>
        <dbReference type="ChEBI" id="CHEBI:30839"/>
    </ligand>
</feature>
<keyword evidence="4 6" id="KW-0808">Transferase</keyword>
<dbReference type="GO" id="GO:0003677">
    <property type="term" value="F:DNA binding"/>
    <property type="evidence" value="ECO:0007669"/>
    <property type="project" value="InterPro"/>
</dbReference>
<dbReference type="RefSeq" id="WP_118025832.1">
    <property type="nucleotide sequence ID" value="NZ_QSFO01000019.1"/>
</dbReference>
<comment type="pathway">
    <text evidence="1 6">Pyrimidine metabolism; UMP biosynthesis via de novo pathway; UMP from orotate: step 1/2.</text>
</comment>
<dbReference type="Proteomes" id="UP000284598">
    <property type="component" value="Unassembled WGS sequence"/>
</dbReference>
<sequence>MNEKEQLNMIIGNNIKRIRQNKGVTQEQLGDSIGVSGQAVSKWENGSALPDIQVLPKLADYFGISIDELMGYKLNALTYKEQFVKFMLGNGILQIGEFDLKGGQKKNYYLNSEKFTTNAQIAKIGEYFADCIRENGIQYDVIVGLAYHGIAFSTATSCSLFQKYGVTTDFCFDRKVSDSRGRKICGHTLIDGEKIIIVDDLITTGKTLCERIDRLKEQADIDVVAVIVIANLVNEEARKKGLGENMLEERYGTKVYSIITDKDINDYLNS</sequence>
<dbReference type="CDD" id="cd06223">
    <property type="entry name" value="PRTases_typeI"/>
    <property type="match status" value="1"/>
</dbReference>
<feature type="binding site" description="in other chain" evidence="6">
    <location>
        <position position="101"/>
    </location>
    <ligand>
        <name>5-phospho-alpha-D-ribose 1-diphosphate</name>
        <dbReference type="ChEBI" id="CHEBI:58017"/>
        <note>ligand shared between dimeric partners</note>
    </ligand>
</feature>
<dbReference type="EMBL" id="QSFO01000019">
    <property type="protein sequence ID" value="RHA52081.1"/>
    <property type="molecule type" value="Genomic_DNA"/>
</dbReference>
<dbReference type="CDD" id="cd00093">
    <property type="entry name" value="HTH_XRE"/>
    <property type="match status" value="1"/>
</dbReference>
<keyword evidence="6" id="KW-0460">Magnesium</keyword>
<proteinExistence type="inferred from homology"/>
<feature type="binding site" evidence="6">
    <location>
        <position position="174"/>
    </location>
    <ligand>
        <name>5-phospho-alpha-D-ribose 1-diphosphate</name>
        <dbReference type="ChEBI" id="CHEBI:58017"/>
        <note>ligand shared between dimeric partners</note>
    </ligand>
</feature>
<feature type="binding site" description="in other chain" evidence="6">
    <location>
        <position position="175"/>
    </location>
    <ligand>
        <name>5-phospho-alpha-D-ribose 1-diphosphate</name>
        <dbReference type="ChEBI" id="CHEBI:58017"/>
        <note>ligand shared between dimeric partners</note>
    </ligand>
</feature>
<accession>A0A413RUT2</accession>
<gene>
    <name evidence="6" type="primary">pyrE</name>
    <name evidence="8" type="ORF">DW929_11735</name>
</gene>
<comment type="similarity">
    <text evidence="6">Belongs to the purine/pyrimidine phosphoribosyltransferase family. PyrE subfamily.</text>
</comment>
<protein>
    <recommendedName>
        <fullName evidence="2 6">Orotate phosphoribosyltransferase</fullName>
        <shortName evidence="6">OPRT</shortName>
        <shortName evidence="6">OPRTase</shortName>
        <ecNumber evidence="2 6">2.4.2.10</ecNumber>
    </recommendedName>
</protein>
<feature type="binding site" description="in other chain" evidence="6">
    <location>
        <begin position="199"/>
        <end position="207"/>
    </location>
    <ligand>
        <name>5-phospho-alpha-D-ribose 1-diphosphate</name>
        <dbReference type="ChEBI" id="CHEBI:58017"/>
        <note>ligand shared between dimeric partners</note>
    </ligand>
</feature>
<comment type="function">
    <text evidence="6">Catalyzes the transfer of a ribosyl phosphate group from 5-phosphoribose 1-diphosphate to orotate, leading to the formation of orotidine monophosphate (OMP).</text>
</comment>
<dbReference type="Pfam" id="PF01381">
    <property type="entry name" value="HTH_3"/>
    <property type="match status" value="1"/>
</dbReference>
<dbReference type="GO" id="GO:0044205">
    <property type="term" value="P:'de novo' UMP biosynthetic process"/>
    <property type="evidence" value="ECO:0007669"/>
    <property type="project" value="UniProtKB-UniRule"/>
</dbReference>
<comment type="subunit">
    <text evidence="6">Homodimer.</text>
</comment>
<dbReference type="SMART" id="SM00530">
    <property type="entry name" value="HTH_XRE"/>
    <property type="match status" value="1"/>
</dbReference>
<dbReference type="UniPathway" id="UPA00070">
    <property type="reaction ID" value="UER00119"/>
</dbReference>
<dbReference type="GO" id="GO:0004588">
    <property type="term" value="F:orotate phosphoribosyltransferase activity"/>
    <property type="evidence" value="ECO:0007669"/>
    <property type="project" value="UniProtKB-UniRule"/>
</dbReference>
<dbReference type="SUPFAM" id="SSF47413">
    <property type="entry name" value="lambda repressor-like DNA-binding domains"/>
    <property type="match status" value="1"/>
</dbReference>
<dbReference type="AlphaFoldDB" id="A0A413RUT2"/>
<dbReference type="GO" id="GO:0046132">
    <property type="term" value="P:pyrimidine ribonucleoside biosynthetic process"/>
    <property type="evidence" value="ECO:0007669"/>
    <property type="project" value="TreeGrafter"/>
</dbReference>
<dbReference type="InterPro" id="IPR023031">
    <property type="entry name" value="OPRT"/>
</dbReference>
<evidence type="ECO:0000256" key="1">
    <source>
        <dbReference type="ARBA" id="ARBA00004889"/>
    </source>
</evidence>
<dbReference type="GO" id="GO:0000287">
    <property type="term" value="F:magnesium ion binding"/>
    <property type="evidence" value="ECO:0007669"/>
    <property type="project" value="UniProtKB-UniRule"/>
</dbReference>
<dbReference type="SUPFAM" id="SSF53271">
    <property type="entry name" value="PRTase-like"/>
    <property type="match status" value="1"/>
</dbReference>
<keyword evidence="5 6" id="KW-0665">Pyrimidine biosynthesis</keyword>
<dbReference type="PANTHER" id="PTHR46683">
    <property type="entry name" value="OROTATE PHOSPHORIBOSYLTRANSFERASE 1-RELATED"/>
    <property type="match status" value="1"/>
</dbReference>
<dbReference type="HAMAP" id="MF_01208">
    <property type="entry name" value="PyrE"/>
    <property type="match status" value="1"/>
</dbReference>
<dbReference type="InterPro" id="IPR029057">
    <property type="entry name" value="PRTase-like"/>
</dbReference>
<keyword evidence="3 6" id="KW-0328">Glycosyltransferase</keyword>
<dbReference type="PROSITE" id="PS50943">
    <property type="entry name" value="HTH_CROC1"/>
    <property type="match status" value="1"/>
</dbReference>
<dbReference type="Gene3D" id="1.10.260.40">
    <property type="entry name" value="lambda repressor-like DNA-binding domains"/>
    <property type="match status" value="1"/>
</dbReference>
<comment type="catalytic activity">
    <reaction evidence="6">
        <text>orotidine 5'-phosphate + diphosphate = orotate + 5-phospho-alpha-D-ribose 1-diphosphate</text>
        <dbReference type="Rhea" id="RHEA:10380"/>
        <dbReference type="ChEBI" id="CHEBI:30839"/>
        <dbReference type="ChEBI" id="CHEBI:33019"/>
        <dbReference type="ChEBI" id="CHEBI:57538"/>
        <dbReference type="ChEBI" id="CHEBI:58017"/>
        <dbReference type="EC" id="2.4.2.10"/>
    </reaction>
</comment>
<evidence type="ECO:0000256" key="5">
    <source>
        <dbReference type="ARBA" id="ARBA00022975"/>
    </source>
</evidence>
<comment type="cofactor">
    <cofactor evidence="6">
        <name>Mg(2+)</name>
        <dbReference type="ChEBI" id="CHEBI:18420"/>
    </cofactor>
</comment>
<evidence type="ECO:0000256" key="6">
    <source>
        <dbReference type="HAMAP-Rule" id="MF_01208"/>
    </source>
</evidence>
<reference evidence="8 9" key="1">
    <citation type="submission" date="2018-08" db="EMBL/GenBank/DDBJ databases">
        <title>A genome reference for cultivated species of the human gut microbiota.</title>
        <authorList>
            <person name="Zou Y."/>
            <person name="Xue W."/>
            <person name="Luo G."/>
        </authorList>
    </citation>
    <scope>NUCLEOTIDE SEQUENCE [LARGE SCALE GENOMIC DNA]</scope>
    <source>
        <strain evidence="8 9">AM43-2</strain>
    </source>
</reference>
<name>A0A413RUT2_9FIRM</name>
<dbReference type="GO" id="GO:0005737">
    <property type="term" value="C:cytoplasm"/>
    <property type="evidence" value="ECO:0007669"/>
    <property type="project" value="TreeGrafter"/>
</dbReference>
<dbReference type="InterPro" id="IPR010982">
    <property type="entry name" value="Lambda_DNA-bd_dom_sf"/>
</dbReference>
<dbReference type="Gene3D" id="3.40.50.2020">
    <property type="match status" value="1"/>
</dbReference>